<sequence length="531" mass="57134">MTILRSCRGSSCAGLQLVWSAATARGGTPVLNTEAVGEPLIHLDSRRLLAGARHAVPEAFDAQGRLLSPIAGRWIQPHAWFNASSPIDGSVIAELPLLGAAQVASGVEQAAEEFAPWAARPLEDRARTVAEAVVLLHAHRDLLVRILAWDIGKTLPTASNDVDRCLAGIAWYLERMGTMIDSRKPLGLVSNIASWNYPFSVLLLNVLVQTLAGNSVIAKIPTQGGGVSLTLAFALLRRAGLPVSLVGGRGRDLSEALVGHPRIGGVAFIGGRANGAEVHRRLRETDKRYALEMEGVNAYAITHFTDWDALARQIRAGFDFGKQRCTAYTRWVVEKSLVPRFVRTYVDTVSALRVGNPVLGAHVDFGPLISPSKVEELRSLIAEAREQGTAVLHEGELAEDAFTPRQARGAYLPPVLLFGVPRDSELYLREPFGPVDVLVSVDSEEELVREANVSNGALVASVATDDPELAQRIASRLHAFKVGINALRSRGDREESFGGKGGSWAGAFVGGTHLVRAFTDGPHPLEGNWPD</sequence>
<organism evidence="3 4">
    <name type="scientific">Corallococcus exercitus</name>
    <dbReference type="NCBI Taxonomy" id="2316736"/>
    <lineage>
        <taxon>Bacteria</taxon>
        <taxon>Pseudomonadati</taxon>
        <taxon>Myxococcota</taxon>
        <taxon>Myxococcia</taxon>
        <taxon>Myxococcales</taxon>
        <taxon>Cystobacterineae</taxon>
        <taxon>Myxococcaceae</taxon>
        <taxon>Corallococcus</taxon>
    </lineage>
</organism>
<evidence type="ECO:0000313" key="4">
    <source>
        <dbReference type="Proteomes" id="UP000563426"/>
    </source>
</evidence>
<dbReference type="Gene3D" id="3.40.605.10">
    <property type="entry name" value="Aldehyde Dehydrogenase, Chain A, domain 1"/>
    <property type="match status" value="1"/>
</dbReference>
<dbReference type="AlphaFoldDB" id="A0A7Y4KKG4"/>
<feature type="domain" description="Aldehyde dehydrogenase" evidence="2">
    <location>
        <begin position="81"/>
        <end position="519"/>
    </location>
</feature>
<dbReference type="InterPro" id="IPR015590">
    <property type="entry name" value="Aldehyde_DH_dom"/>
</dbReference>
<evidence type="ECO:0000313" key="3">
    <source>
        <dbReference type="EMBL" id="NOK35307.1"/>
    </source>
</evidence>
<dbReference type="InterPro" id="IPR016162">
    <property type="entry name" value="Ald_DH_N"/>
</dbReference>
<accession>A0A7Y4KKG4</accession>
<protein>
    <submittedName>
        <fullName evidence="3">Aldehyde dehydrogenase family protein</fullName>
    </submittedName>
</protein>
<dbReference type="Gene3D" id="3.40.309.10">
    <property type="entry name" value="Aldehyde Dehydrogenase, Chain A, domain 2"/>
    <property type="match status" value="1"/>
</dbReference>
<dbReference type="InterPro" id="IPR016163">
    <property type="entry name" value="Ald_DH_C"/>
</dbReference>
<dbReference type="Proteomes" id="UP000563426">
    <property type="component" value="Unassembled WGS sequence"/>
</dbReference>
<proteinExistence type="predicted"/>
<comment type="caution">
    <text evidence="3">The sequence shown here is derived from an EMBL/GenBank/DDBJ whole genome shotgun (WGS) entry which is preliminary data.</text>
</comment>
<gene>
    <name evidence="3" type="ORF">HMI49_19070</name>
</gene>
<reference evidence="3 4" key="1">
    <citation type="submission" date="2020-05" db="EMBL/GenBank/DDBJ databases">
        <authorList>
            <person name="Whitworth D."/>
        </authorList>
    </citation>
    <scope>NUCLEOTIDE SEQUENCE [LARGE SCALE GENOMIC DNA]</scope>
    <source>
        <strain evidence="3 4">AB043B</strain>
    </source>
</reference>
<dbReference type="InterPro" id="IPR016161">
    <property type="entry name" value="Ald_DH/histidinol_DH"/>
</dbReference>
<evidence type="ECO:0000256" key="1">
    <source>
        <dbReference type="ARBA" id="ARBA00023002"/>
    </source>
</evidence>
<name>A0A7Y4KKG4_9BACT</name>
<keyword evidence="1" id="KW-0560">Oxidoreductase</keyword>
<evidence type="ECO:0000259" key="2">
    <source>
        <dbReference type="Pfam" id="PF00171"/>
    </source>
</evidence>
<dbReference type="GO" id="GO:0016620">
    <property type="term" value="F:oxidoreductase activity, acting on the aldehyde or oxo group of donors, NAD or NADP as acceptor"/>
    <property type="evidence" value="ECO:0007669"/>
    <property type="project" value="InterPro"/>
</dbReference>
<dbReference type="PANTHER" id="PTHR11699">
    <property type="entry name" value="ALDEHYDE DEHYDROGENASE-RELATED"/>
    <property type="match status" value="1"/>
</dbReference>
<keyword evidence="4" id="KW-1185">Reference proteome</keyword>
<dbReference type="EMBL" id="JABFJV010000103">
    <property type="protein sequence ID" value="NOK35307.1"/>
    <property type="molecule type" value="Genomic_DNA"/>
</dbReference>
<dbReference type="SUPFAM" id="SSF53720">
    <property type="entry name" value="ALDH-like"/>
    <property type="match status" value="1"/>
</dbReference>
<dbReference type="Pfam" id="PF00171">
    <property type="entry name" value="Aldedh"/>
    <property type="match status" value="1"/>
</dbReference>